<evidence type="ECO:0000259" key="3">
    <source>
        <dbReference type="Pfam" id="PF07995"/>
    </source>
</evidence>
<dbReference type="EMBL" id="POTW01000138">
    <property type="protein sequence ID" value="PZF79444.1"/>
    <property type="molecule type" value="Genomic_DNA"/>
</dbReference>
<keyword evidence="1" id="KW-0732">Signal</keyword>
<reference evidence="4 5" key="1">
    <citation type="submission" date="2018-01" db="EMBL/GenBank/DDBJ databases">
        <title>Draft genome sequence of Jiangella sp. GTF31.</title>
        <authorList>
            <person name="Sahin N."/>
            <person name="Ay H."/>
            <person name="Saygin H."/>
        </authorList>
    </citation>
    <scope>NUCLEOTIDE SEQUENCE [LARGE SCALE GENOMIC DNA]</scope>
    <source>
        <strain evidence="4 5">GTF31</strain>
    </source>
</reference>
<feature type="domain" description="ThuA-like" evidence="2">
    <location>
        <begin position="67"/>
        <end position="296"/>
    </location>
</feature>
<dbReference type="Proteomes" id="UP000248764">
    <property type="component" value="Unassembled WGS sequence"/>
</dbReference>
<sequence>MPRGRERVFLRSPTKEKAVRHVTWRPRSLRTRALALLAAGAMTLPVVAATSSAAQEPAPQQDDDYSILVVGRTLGFRHGSIVPGTTAIIQLGEENGFDVDVWDPAQPTRTLPSTPFTSAADLAKYDAVVFLSPVDGTNNPANAPLLNDAEFAAFQGYIRNGGGFAGIHAASDTMHTRPWYGQLVGAYFRNHPANQDAKLVVADRSHPSTAHLETVWNRHDEWYNFTANPRGNVHVLLTIDEKSYNPGSGTMGTDHPMAWCHAFEGGRSWYTALGHTNQSYTEPAFLQHILGGIEWAAGAAGGDCGGTDWEHFEKVTIDADTRFPSELDIADDGRVFFIEMGERRQASTPANLKVIDPATQTTSVVDTVDVYTGIATGNAQEDGLLGLALDPAFETNNWLYLYRSVPGSVTCPPSDVPGGSCGVNRLSRFTLGADGLADEKVVLDVTVQREQCCHEAGSLEFDRFGNLYISTGDDTNPFESQGYVPIDERPGRQPFDAQRTSANTNDLRGKILRITPTPAGGYTIPDGNLFAPGTAGTRPEIYAMGFRNPFRIESDPETGALYGADYGPDAGGPNADRGPEGRVEWNVIQPGNYGWPYCHGGAAYRDWAFPSGPAGATFDCANPVNESPNNTGLSALPPVVDPEIFYGRLPFASGGANLPDIGTGGAPTAGPVFRYDPALSAGLSSRQWPESYDGQAFFGEWGRSSNNLYTFVLDGERQVQEINPLFHGVLNPWTRPHEMVFGPDGALYVIQWGHTFGTTGVSTIQRVDYTGGPTCSARDVGESTVVIGGVDTGVPNRVGGASCSINQLIDDDPASWPNHGEFVRHVEEAALYFVDRGLITDRQKGTIIRTAAASDIG</sequence>
<organism evidence="4 5">
    <name type="scientific">Jiangella anatolica</name>
    <dbReference type="NCBI Taxonomy" id="2670374"/>
    <lineage>
        <taxon>Bacteria</taxon>
        <taxon>Bacillati</taxon>
        <taxon>Actinomycetota</taxon>
        <taxon>Actinomycetes</taxon>
        <taxon>Jiangellales</taxon>
        <taxon>Jiangellaceae</taxon>
        <taxon>Jiangella</taxon>
    </lineage>
</organism>
<evidence type="ECO:0000313" key="5">
    <source>
        <dbReference type="Proteomes" id="UP000248764"/>
    </source>
</evidence>
<gene>
    <name evidence="4" type="ORF">C1I92_31090</name>
</gene>
<keyword evidence="5" id="KW-1185">Reference proteome</keyword>
<dbReference type="InterPro" id="IPR029062">
    <property type="entry name" value="Class_I_gatase-like"/>
</dbReference>
<dbReference type="InterPro" id="IPR011041">
    <property type="entry name" value="Quinoprot_gluc/sorb_DH_b-prop"/>
</dbReference>
<feature type="domain" description="Glucose/Sorbosone dehydrogenase" evidence="3">
    <location>
        <begin position="349"/>
        <end position="611"/>
    </location>
</feature>
<dbReference type="InterPro" id="IPR012938">
    <property type="entry name" value="Glc/Sorbosone_DH"/>
</dbReference>
<dbReference type="SUPFAM" id="SSF52317">
    <property type="entry name" value="Class I glutamine amidotransferase-like"/>
    <property type="match status" value="1"/>
</dbReference>
<dbReference type="InterPro" id="IPR029010">
    <property type="entry name" value="ThuA-like"/>
</dbReference>
<comment type="caution">
    <text evidence="4">The sequence shown here is derived from an EMBL/GenBank/DDBJ whole genome shotgun (WGS) entry which is preliminary data.</text>
</comment>
<dbReference type="Pfam" id="PF07995">
    <property type="entry name" value="GSDH"/>
    <property type="match status" value="1"/>
</dbReference>
<evidence type="ECO:0000313" key="4">
    <source>
        <dbReference type="EMBL" id="PZF79444.1"/>
    </source>
</evidence>
<dbReference type="Gene3D" id="2.120.10.30">
    <property type="entry name" value="TolB, C-terminal domain"/>
    <property type="match status" value="1"/>
</dbReference>
<feature type="signal peptide" evidence="1">
    <location>
        <begin position="1"/>
        <end position="48"/>
    </location>
</feature>
<evidence type="ECO:0000256" key="1">
    <source>
        <dbReference type="SAM" id="SignalP"/>
    </source>
</evidence>
<proteinExistence type="predicted"/>
<protein>
    <recommendedName>
        <fullName evidence="6">Glycosyl hydrolase</fullName>
    </recommendedName>
</protein>
<dbReference type="PANTHER" id="PTHR40469">
    <property type="entry name" value="SECRETED GLYCOSYL HYDROLASE"/>
    <property type="match status" value="1"/>
</dbReference>
<dbReference type="PANTHER" id="PTHR40469:SF2">
    <property type="entry name" value="GALACTOSE-BINDING DOMAIN-LIKE SUPERFAMILY PROTEIN"/>
    <property type="match status" value="1"/>
</dbReference>
<dbReference type="AlphaFoldDB" id="A0A2W2BGL3"/>
<dbReference type="Gene3D" id="3.40.50.880">
    <property type="match status" value="1"/>
</dbReference>
<dbReference type="Pfam" id="PF06283">
    <property type="entry name" value="ThuA"/>
    <property type="match status" value="1"/>
</dbReference>
<feature type="chain" id="PRO_5039619190" description="Glycosyl hydrolase" evidence="1">
    <location>
        <begin position="49"/>
        <end position="857"/>
    </location>
</feature>
<dbReference type="InterPro" id="IPR011042">
    <property type="entry name" value="6-blade_b-propeller_TolB-like"/>
</dbReference>
<name>A0A2W2BGL3_9ACTN</name>
<dbReference type="SUPFAM" id="SSF50952">
    <property type="entry name" value="Soluble quinoprotein glucose dehydrogenase"/>
    <property type="match status" value="1"/>
</dbReference>
<accession>A0A2W2BGL3</accession>
<evidence type="ECO:0000259" key="2">
    <source>
        <dbReference type="Pfam" id="PF06283"/>
    </source>
</evidence>
<evidence type="ECO:0008006" key="6">
    <source>
        <dbReference type="Google" id="ProtNLM"/>
    </source>
</evidence>